<dbReference type="InterPro" id="IPR001841">
    <property type="entry name" value="Znf_RING"/>
</dbReference>
<dbReference type="Proteomes" id="UP000054279">
    <property type="component" value="Unassembled WGS sequence"/>
</dbReference>
<keyword evidence="13" id="KW-1185">Reference proteome</keyword>
<dbReference type="InterPro" id="IPR044066">
    <property type="entry name" value="TRIAD_supradom"/>
</dbReference>
<evidence type="ECO:0000256" key="7">
    <source>
        <dbReference type="ARBA" id="ARBA00022786"/>
    </source>
</evidence>
<dbReference type="Gene3D" id="3.30.40.10">
    <property type="entry name" value="Zinc/RING finger domain, C3HC4 (zinc finger)"/>
    <property type="match status" value="1"/>
</dbReference>
<dbReference type="PROSITE" id="PS51873">
    <property type="entry name" value="TRIAD"/>
    <property type="match status" value="1"/>
</dbReference>
<dbReference type="InterPro" id="IPR002867">
    <property type="entry name" value="IBR_dom"/>
</dbReference>
<evidence type="ECO:0000313" key="13">
    <source>
        <dbReference type="Proteomes" id="UP000054279"/>
    </source>
</evidence>
<dbReference type="InterPro" id="IPR013083">
    <property type="entry name" value="Znf_RING/FYVE/PHD"/>
</dbReference>
<comment type="catalytic activity">
    <reaction evidence="1">
        <text>[E2 ubiquitin-conjugating enzyme]-S-ubiquitinyl-L-cysteine + [acceptor protein]-L-lysine = [E2 ubiquitin-conjugating enzyme]-L-cysteine + [acceptor protein]-N(6)-ubiquitinyl-L-lysine.</text>
        <dbReference type="EC" id="2.3.2.31"/>
    </reaction>
</comment>
<evidence type="ECO:0000256" key="6">
    <source>
        <dbReference type="ARBA" id="ARBA00022771"/>
    </source>
</evidence>
<evidence type="ECO:0000259" key="11">
    <source>
        <dbReference type="PROSITE" id="PS51873"/>
    </source>
</evidence>
<feature type="domain" description="RING-type" evidence="10">
    <location>
        <begin position="126"/>
        <end position="171"/>
    </location>
</feature>
<feature type="domain" description="RING-type" evidence="11">
    <location>
        <begin position="122"/>
        <end position="314"/>
    </location>
</feature>
<accession>A0A0C9U0S2</accession>
<sequence>KFLQNLYTIAGVHVRPEWKLHSLRLYGDGSKRARALELIKAEVERLNFNEWTVMLKQQSVGFFVRKGLDVLKEELGENAVSLNLSSTPCTLIITGGEAARHAVSRLMDEAVSEFDLIAKTEITEVCPICYDQVTLPIELGCGHNYCSPCFRHYLRTAPDTKSFPLICIGDEDKCKVAVLSYIDKNPEKFRYCSTPDCSQIYICSTTQTFRQCPSCMVSVCTHCHEDAHAGMTCAQRKRHKDAQSAEEERLTQEWVDNNGVKRCPRCSIWIQKSEGCNHMTCACGAHICWKCMGVFGRDDIYPHMRNSHGDIYDVPEIPPAPVQIAPGVQARIAQNFEEAAHALAHALALANEQRIEQRRHREMERRRREEFQRVVDARQEELRRTEGRRGCILM</sequence>
<dbReference type="GO" id="GO:0061630">
    <property type="term" value="F:ubiquitin protein ligase activity"/>
    <property type="evidence" value="ECO:0007669"/>
    <property type="project" value="UniProtKB-EC"/>
</dbReference>
<organism evidence="12 13">
    <name type="scientific">Sphaerobolus stellatus (strain SS14)</name>
    <dbReference type="NCBI Taxonomy" id="990650"/>
    <lineage>
        <taxon>Eukaryota</taxon>
        <taxon>Fungi</taxon>
        <taxon>Dikarya</taxon>
        <taxon>Basidiomycota</taxon>
        <taxon>Agaricomycotina</taxon>
        <taxon>Agaricomycetes</taxon>
        <taxon>Phallomycetidae</taxon>
        <taxon>Geastrales</taxon>
        <taxon>Sphaerobolaceae</taxon>
        <taxon>Sphaerobolus</taxon>
    </lineage>
</organism>
<evidence type="ECO:0000256" key="8">
    <source>
        <dbReference type="ARBA" id="ARBA00022833"/>
    </source>
</evidence>
<dbReference type="GO" id="GO:0016567">
    <property type="term" value="P:protein ubiquitination"/>
    <property type="evidence" value="ECO:0007669"/>
    <property type="project" value="InterPro"/>
</dbReference>
<dbReference type="PROSITE" id="PS50089">
    <property type="entry name" value="ZF_RING_2"/>
    <property type="match status" value="1"/>
</dbReference>
<keyword evidence="6 9" id="KW-0863">Zinc-finger</keyword>
<dbReference type="EC" id="2.3.2.31" evidence="2"/>
<proteinExistence type="predicted"/>
<evidence type="ECO:0000259" key="10">
    <source>
        <dbReference type="PROSITE" id="PS50089"/>
    </source>
</evidence>
<dbReference type="PANTHER" id="PTHR11685">
    <property type="entry name" value="RBR FAMILY RING FINGER AND IBR DOMAIN-CONTAINING"/>
    <property type="match status" value="1"/>
</dbReference>
<dbReference type="HOGENOM" id="CLU_004235_3_1_1"/>
<evidence type="ECO:0000313" key="12">
    <source>
        <dbReference type="EMBL" id="KIJ22577.1"/>
    </source>
</evidence>
<dbReference type="Pfam" id="PF13445">
    <property type="entry name" value="zf-RING_UBOX"/>
    <property type="match status" value="1"/>
</dbReference>
<dbReference type="CDD" id="cd20335">
    <property type="entry name" value="BRcat_RBR"/>
    <property type="match status" value="1"/>
</dbReference>
<dbReference type="InterPro" id="IPR027370">
    <property type="entry name" value="Znf-RING_euk"/>
</dbReference>
<dbReference type="Pfam" id="PF26200">
    <property type="entry name" value="Rcat_RNF216"/>
    <property type="match status" value="1"/>
</dbReference>
<dbReference type="InterPro" id="IPR031127">
    <property type="entry name" value="E3_UB_ligase_RBR"/>
</dbReference>
<gene>
    <name evidence="12" type="ORF">M422DRAFT_197008</name>
</gene>
<dbReference type="GO" id="GO:0008270">
    <property type="term" value="F:zinc ion binding"/>
    <property type="evidence" value="ECO:0007669"/>
    <property type="project" value="UniProtKB-KW"/>
</dbReference>
<dbReference type="AlphaFoldDB" id="A0A0C9U0S2"/>
<evidence type="ECO:0000256" key="2">
    <source>
        <dbReference type="ARBA" id="ARBA00012251"/>
    </source>
</evidence>
<dbReference type="EMBL" id="KN838095">
    <property type="protein sequence ID" value="KIJ22577.1"/>
    <property type="molecule type" value="Genomic_DNA"/>
</dbReference>
<evidence type="ECO:0000256" key="3">
    <source>
        <dbReference type="ARBA" id="ARBA00022679"/>
    </source>
</evidence>
<keyword evidence="5" id="KW-0677">Repeat</keyword>
<dbReference type="Pfam" id="PF01485">
    <property type="entry name" value="IBR"/>
    <property type="match status" value="1"/>
</dbReference>
<keyword evidence="4" id="KW-0479">Metal-binding</keyword>
<evidence type="ECO:0000256" key="4">
    <source>
        <dbReference type="ARBA" id="ARBA00022723"/>
    </source>
</evidence>
<dbReference type="SMART" id="SM00647">
    <property type="entry name" value="IBR"/>
    <property type="match status" value="2"/>
</dbReference>
<dbReference type="Gene3D" id="1.20.120.1750">
    <property type="match status" value="1"/>
</dbReference>
<evidence type="ECO:0000256" key="5">
    <source>
        <dbReference type="ARBA" id="ARBA00022737"/>
    </source>
</evidence>
<keyword evidence="3" id="KW-0808">Transferase</keyword>
<keyword evidence="8" id="KW-0862">Zinc</keyword>
<feature type="non-terminal residue" evidence="12">
    <location>
        <position position="394"/>
    </location>
</feature>
<name>A0A0C9U0S2_SPHS4</name>
<evidence type="ECO:0000256" key="1">
    <source>
        <dbReference type="ARBA" id="ARBA00001798"/>
    </source>
</evidence>
<reference evidence="12 13" key="1">
    <citation type="submission" date="2014-06" db="EMBL/GenBank/DDBJ databases">
        <title>Evolutionary Origins and Diversification of the Mycorrhizal Mutualists.</title>
        <authorList>
            <consortium name="DOE Joint Genome Institute"/>
            <consortium name="Mycorrhizal Genomics Consortium"/>
            <person name="Kohler A."/>
            <person name="Kuo A."/>
            <person name="Nagy L.G."/>
            <person name="Floudas D."/>
            <person name="Copeland A."/>
            <person name="Barry K.W."/>
            <person name="Cichocki N."/>
            <person name="Veneault-Fourrey C."/>
            <person name="LaButti K."/>
            <person name="Lindquist E.A."/>
            <person name="Lipzen A."/>
            <person name="Lundell T."/>
            <person name="Morin E."/>
            <person name="Murat C."/>
            <person name="Riley R."/>
            <person name="Ohm R."/>
            <person name="Sun H."/>
            <person name="Tunlid A."/>
            <person name="Henrissat B."/>
            <person name="Grigoriev I.V."/>
            <person name="Hibbett D.S."/>
            <person name="Martin F."/>
        </authorList>
    </citation>
    <scope>NUCLEOTIDE SEQUENCE [LARGE SCALE GENOMIC DNA]</scope>
    <source>
        <strain evidence="12 13">SS14</strain>
    </source>
</reference>
<dbReference type="SMART" id="SM00184">
    <property type="entry name" value="RING"/>
    <property type="match status" value="1"/>
</dbReference>
<evidence type="ECO:0000256" key="9">
    <source>
        <dbReference type="PROSITE-ProRule" id="PRU00175"/>
    </source>
</evidence>
<keyword evidence="7" id="KW-0833">Ubl conjugation pathway</keyword>
<protein>
    <recommendedName>
        <fullName evidence="2">RBR-type E3 ubiquitin transferase</fullName>
        <ecNumber evidence="2">2.3.2.31</ecNumber>
    </recommendedName>
</protein>
<dbReference type="OrthoDB" id="1431934at2759"/>
<dbReference type="SUPFAM" id="SSF57850">
    <property type="entry name" value="RING/U-box"/>
    <property type="match status" value="3"/>
</dbReference>